<feature type="transmembrane region" description="Helical" evidence="7">
    <location>
        <begin position="350"/>
        <end position="367"/>
    </location>
</feature>
<organism evidence="9 10">
    <name type="scientific">Pseudoscardovia radai</name>
    <dbReference type="NCBI Taxonomy" id="987066"/>
    <lineage>
        <taxon>Bacteria</taxon>
        <taxon>Bacillati</taxon>
        <taxon>Actinomycetota</taxon>
        <taxon>Actinomycetes</taxon>
        <taxon>Bifidobacteriales</taxon>
        <taxon>Bifidobacteriaceae</taxon>
        <taxon>Pseudoscardovia</taxon>
    </lineage>
</organism>
<keyword evidence="3 7" id="KW-0812">Transmembrane</keyword>
<feature type="transmembrane region" description="Helical" evidence="7">
    <location>
        <begin position="277"/>
        <end position="303"/>
    </location>
</feature>
<evidence type="ECO:0000256" key="7">
    <source>
        <dbReference type="SAM" id="Phobius"/>
    </source>
</evidence>
<comment type="subcellular location">
    <subcellularLocation>
        <location evidence="1">Cell membrane</location>
        <topology evidence="1">Multi-pass membrane protein</topology>
    </subcellularLocation>
</comment>
<dbReference type="AlphaFoldDB" id="A0A261EQB0"/>
<protein>
    <submittedName>
        <fullName evidence="9">ABC-2 family transporter protein</fullName>
    </submittedName>
</protein>
<dbReference type="GO" id="GO:0005886">
    <property type="term" value="C:plasma membrane"/>
    <property type="evidence" value="ECO:0007669"/>
    <property type="project" value="UniProtKB-SubCell"/>
</dbReference>
<dbReference type="PANTHER" id="PTHR30294">
    <property type="entry name" value="MEMBRANE COMPONENT OF ABC TRANSPORTER YHHJ-RELATED"/>
    <property type="match status" value="1"/>
</dbReference>
<keyword evidence="4 7" id="KW-1133">Transmembrane helix</keyword>
<dbReference type="InterPro" id="IPR013525">
    <property type="entry name" value="ABC2_TM"/>
</dbReference>
<dbReference type="Proteomes" id="UP000216725">
    <property type="component" value="Unassembled WGS sequence"/>
</dbReference>
<feature type="transmembrane region" description="Helical" evidence="7">
    <location>
        <begin position="315"/>
        <end position="338"/>
    </location>
</feature>
<evidence type="ECO:0000256" key="6">
    <source>
        <dbReference type="SAM" id="MobiDB-lite"/>
    </source>
</evidence>
<dbReference type="GO" id="GO:0140359">
    <property type="term" value="F:ABC-type transporter activity"/>
    <property type="evidence" value="ECO:0007669"/>
    <property type="project" value="InterPro"/>
</dbReference>
<evidence type="ECO:0000313" key="9">
    <source>
        <dbReference type="EMBL" id="OZG49037.1"/>
    </source>
</evidence>
<dbReference type="EMBL" id="MWWR01000023">
    <property type="protein sequence ID" value="OZG49037.1"/>
    <property type="molecule type" value="Genomic_DNA"/>
</dbReference>
<evidence type="ECO:0000256" key="4">
    <source>
        <dbReference type="ARBA" id="ARBA00022989"/>
    </source>
</evidence>
<accession>A0A261EQB0</accession>
<name>A0A261EQB0_9BIFI</name>
<dbReference type="InterPro" id="IPR051449">
    <property type="entry name" value="ABC-2_transporter_component"/>
</dbReference>
<feature type="transmembrane region" description="Helical" evidence="7">
    <location>
        <begin position="411"/>
        <end position="432"/>
    </location>
</feature>
<evidence type="ECO:0000259" key="8">
    <source>
        <dbReference type="Pfam" id="PF12698"/>
    </source>
</evidence>
<proteinExistence type="predicted"/>
<reference evidence="9 10" key="1">
    <citation type="journal article" date="2017" name="BMC Genomics">
        <title>Comparative genomic and phylogenomic analyses of the Bifidobacteriaceae family.</title>
        <authorList>
            <person name="Lugli G.A."/>
            <person name="Milani C."/>
            <person name="Turroni F."/>
            <person name="Duranti S."/>
            <person name="Mancabelli L."/>
            <person name="Mangifesta M."/>
            <person name="Ferrario C."/>
            <person name="Modesto M."/>
            <person name="Mattarelli P."/>
            <person name="Jiri K."/>
            <person name="van Sinderen D."/>
            <person name="Ventura M."/>
        </authorList>
    </citation>
    <scope>NUCLEOTIDE SEQUENCE [LARGE SCALE GENOMIC DNA]</scope>
    <source>
        <strain evidence="9 10">DSM 24742</strain>
    </source>
</reference>
<gene>
    <name evidence="9" type="ORF">PSRA_1722</name>
</gene>
<evidence type="ECO:0000313" key="10">
    <source>
        <dbReference type="Proteomes" id="UP000216725"/>
    </source>
</evidence>
<evidence type="ECO:0000256" key="5">
    <source>
        <dbReference type="ARBA" id="ARBA00023136"/>
    </source>
</evidence>
<feature type="domain" description="ABC-2 type transporter transmembrane" evidence="8">
    <location>
        <begin position="20"/>
        <end position="430"/>
    </location>
</feature>
<keyword evidence="10" id="KW-1185">Reference proteome</keyword>
<dbReference type="OrthoDB" id="3190494at2"/>
<feature type="transmembrane region" description="Helical" evidence="7">
    <location>
        <begin position="228"/>
        <end position="256"/>
    </location>
</feature>
<comment type="caution">
    <text evidence="9">The sequence shown here is derived from an EMBL/GenBank/DDBJ whole genome shotgun (WGS) entry which is preliminary data.</text>
</comment>
<evidence type="ECO:0000256" key="1">
    <source>
        <dbReference type="ARBA" id="ARBA00004651"/>
    </source>
</evidence>
<dbReference type="Pfam" id="PF12698">
    <property type="entry name" value="ABC2_membrane_3"/>
    <property type="match status" value="1"/>
</dbReference>
<dbReference type="RefSeq" id="WP_094661511.1">
    <property type="nucleotide sequence ID" value="NZ_JBKZBO010000025.1"/>
</dbReference>
<keyword evidence="5 7" id="KW-0472">Membrane</keyword>
<feature type="region of interest" description="Disordered" evidence="6">
    <location>
        <begin position="197"/>
        <end position="220"/>
    </location>
</feature>
<sequence length="440" mass="45332">MKTCKTAWRILRANLPLLLGCLLGLCLIAGMLAMNVSQSYEDTSVTEYMPPRASVAIIDRDSVSGHSAGTAIRSYLEQSATIVKVEDTTDDIQDALTSGYADLVVIVPQGYADDFLAASRNGAAQAGATQNSAMPAIQFASNDDVSAPSAATTLLETQISGFVGSARTALASGVCDTTDDAFATVLDASHDNATPAITVQSADGNGTASDANDDNASRSSSATSASSLVFLGATTSMIYSLILTIAFGVTFVITAFQTPATMRRLRASAAPAHRIALGVLAVCCGIGIVAWLCCLLIALAFSASADGGLAAINPASLAMAVVSMLTFALMTVCFGFLLGQFGISAPAANGIINTVGLASAFLSGAWLPQWLMPAGVTAVAKLLPGWWYVAAIYDSFGGQGVMDDAPRVSSWASSTALLLLYSAVFICVGLAVNRLRVKRT</sequence>
<evidence type="ECO:0000256" key="3">
    <source>
        <dbReference type="ARBA" id="ARBA00022692"/>
    </source>
</evidence>
<keyword evidence="2" id="KW-1003">Cell membrane</keyword>
<evidence type="ECO:0000256" key="2">
    <source>
        <dbReference type="ARBA" id="ARBA00022475"/>
    </source>
</evidence>
<dbReference type="PANTHER" id="PTHR30294:SF29">
    <property type="entry name" value="MULTIDRUG ABC TRANSPORTER PERMEASE YBHS-RELATED"/>
    <property type="match status" value="1"/>
</dbReference>